<gene>
    <name evidence="2" type="ORF">ERS132416_00807</name>
</gene>
<dbReference type="Proteomes" id="UP000073494">
    <property type="component" value="Unassembled WGS sequence"/>
</dbReference>
<dbReference type="PANTHER" id="PTHR37301">
    <property type="entry name" value="DNA-BINDING PROTEIN-RELATED"/>
    <property type="match status" value="1"/>
</dbReference>
<evidence type="ECO:0000313" key="2">
    <source>
        <dbReference type="EMBL" id="CYU84347.1"/>
    </source>
</evidence>
<organism evidence="2 3">
    <name type="scientific">Streptococcus suis</name>
    <dbReference type="NCBI Taxonomy" id="1307"/>
    <lineage>
        <taxon>Bacteria</taxon>
        <taxon>Bacillati</taxon>
        <taxon>Bacillota</taxon>
        <taxon>Bacilli</taxon>
        <taxon>Lactobacillales</taxon>
        <taxon>Streptococcaceae</taxon>
        <taxon>Streptococcus</taxon>
    </lineage>
</organism>
<sequence>MITIISFDPLWKTMQTKNISQYQLLKSGIDNKTLDSLKKNKNITLLTLEKLCNILDCKPNDIIEFIPDT</sequence>
<dbReference type="PROSITE" id="PS50943">
    <property type="entry name" value="HTH_CROC1"/>
    <property type="match status" value="1"/>
</dbReference>
<accession>A0A116LBW2</accession>
<dbReference type="InterPro" id="IPR001387">
    <property type="entry name" value="Cro/C1-type_HTH"/>
</dbReference>
<evidence type="ECO:0000259" key="1">
    <source>
        <dbReference type="PROSITE" id="PS50943"/>
    </source>
</evidence>
<dbReference type="EMBL" id="FIHD01000011">
    <property type="protein sequence ID" value="CYU84347.1"/>
    <property type="molecule type" value="Genomic_DNA"/>
</dbReference>
<protein>
    <submittedName>
        <fullName evidence="2">Transcriptional regulator</fullName>
    </submittedName>
</protein>
<name>A0A116LBW2_STRSU</name>
<dbReference type="InterPro" id="IPR010982">
    <property type="entry name" value="Lambda_DNA-bd_dom_sf"/>
</dbReference>
<dbReference type="Gene3D" id="1.10.260.40">
    <property type="entry name" value="lambda repressor-like DNA-binding domains"/>
    <property type="match status" value="1"/>
</dbReference>
<dbReference type="PANTHER" id="PTHR37301:SF1">
    <property type="entry name" value="DNA-BINDING PROTEIN"/>
    <property type="match status" value="1"/>
</dbReference>
<feature type="domain" description="HTH cro/C1-type" evidence="1">
    <location>
        <begin position="26"/>
        <end position="62"/>
    </location>
</feature>
<dbReference type="GO" id="GO:0003677">
    <property type="term" value="F:DNA binding"/>
    <property type="evidence" value="ECO:0007669"/>
    <property type="project" value="InterPro"/>
</dbReference>
<dbReference type="SUPFAM" id="SSF47413">
    <property type="entry name" value="lambda repressor-like DNA-binding domains"/>
    <property type="match status" value="1"/>
</dbReference>
<dbReference type="AlphaFoldDB" id="A0A116LBW2"/>
<dbReference type="Pfam" id="PF13443">
    <property type="entry name" value="HTH_26"/>
    <property type="match status" value="1"/>
</dbReference>
<proteinExistence type="predicted"/>
<evidence type="ECO:0000313" key="3">
    <source>
        <dbReference type="Proteomes" id="UP000073494"/>
    </source>
</evidence>
<reference evidence="2 3" key="1">
    <citation type="submission" date="2016-02" db="EMBL/GenBank/DDBJ databases">
        <authorList>
            <consortium name="Pathogen Informatics"/>
        </authorList>
    </citation>
    <scope>NUCLEOTIDE SEQUENCE [LARGE SCALE GENOMIC DNA]</scope>
    <source>
        <strain evidence="2 3">LSS54</strain>
    </source>
</reference>